<dbReference type="EMBL" id="KV700136">
    <property type="protein sequence ID" value="OCF31316.1"/>
    <property type="molecule type" value="Genomic_DNA"/>
</dbReference>
<feature type="region of interest" description="Disordered" evidence="1">
    <location>
        <begin position="702"/>
        <end position="733"/>
    </location>
</feature>
<feature type="region of interest" description="Disordered" evidence="1">
    <location>
        <begin position="584"/>
        <end position="609"/>
    </location>
</feature>
<dbReference type="AlphaFoldDB" id="A0A1B9GJY8"/>
<feature type="compositionally biased region" description="Low complexity" evidence="1">
    <location>
        <begin position="587"/>
        <end position="606"/>
    </location>
</feature>
<evidence type="ECO:0000256" key="1">
    <source>
        <dbReference type="SAM" id="MobiDB-lite"/>
    </source>
</evidence>
<reference evidence="3" key="2">
    <citation type="submission" date="2013-12" db="EMBL/GenBank/DDBJ databases">
        <title>Evolution of pathogenesis and genome organization in the Tremellales.</title>
        <authorList>
            <person name="Cuomo C."/>
            <person name="Litvintseva A."/>
            <person name="Heitman J."/>
            <person name="Chen Y."/>
            <person name="Sun S."/>
            <person name="Springer D."/>
            <person name="Dromer F."/>
            <person name="Young S."/>
            <person name="Zeng Q."/>
            <person name="Chapman S."/>
            <person name="Gujja S."/>
            <person name="Saif S."/>
            <person name="Birren B."/>
        </authorList>
    </citation>
    <scope>NUCLEOTIDE SEQUENCE [LARGE SCALE GENOMIC DNA]</scope>
    <source>
        <strain evidence="3">BCC8398</strain>
    </source>
</reference>
<keyword evidence="3" id="KW-1185">Reference proteome</keyword>
<feature type="region of interest" description="Disordered" evidence="1">
    <location>
        <begin position="1"/>
        <end position="68"/>
    </location>
</feature>
<name>A0A1B9GJY8_9TREE</name>
<reference evidence="2 3" key="1">
    <citation type="submission" date="2013-07" db="EMBL/GenBank/DDBJ databases">
        <title>The Genome Sequence of Cryptococcus heveanensis BCC8398.</title>
        <authorList>
            <consortium name="The Broad Institute Genome Sequencing Platform"/>
            <person name="Cuomo C."/>
            <person name="Litvintseva A."/>
            <person name="Chen Y."/>
            <person name="Heitman J."/>
            <person name="Sun S."/>
            <person name="Springer D."/>
            <person name="Dromer F."/>
            <person name="Young S.K."/>
            <person name="Zeng Q."/>
            <person name="Gargeya S."/>
            <person name="Fitzgerald M."/>
            <person name="Abouelleil A."/>
            <person name="Alvarado L."/>
            <person name="Berlin A.M."/>
            <person name="Chapman S.B."/>
            <person name="Dewar J."/>
            <person name="Goldberg J."/>
            <person name="Griggs A."/>
            <person name="Gujja S."/>
            <person name="Hansen M."/>
            <person name="Howarth C."/>
            <person name="Imamovic A."/>
            <person name="Larimer J."/>
            <person name="McCowan C."/>
            <person name="Murphy C."/>
            <person name="Pearson M."/>
            <person name="Priest M."/>
            <person name="Roberts A."/>
            <person name="Saif S."/>
            <person name="Shea T."/>
            <person name="Sykes S."/>
            <person name="Wortman J."/>
            <person name="Nusbaum C."/>
            <person name="Birren B."/>
        </authorList>
    </citation>
    <scope>NUCLEOTIDE SEQUENCE [LARGE SCALE GENOMIC DNA]</scope>
    <source>
        <strain evidence="2 3">BCC8398</strain>
    </source>
</reference>
<feature type="region of interest" description="Disordered" evidence="1">
    <location>
        <begin position="812"/>
        <end position="837"/>
    </location>
</feature>
<dbReference type="Proteomes" id="UP000092666">
    <property type="component" value="Unassembled WGS sequence"/>
</dbReference>
<evidence type="ECO:0000313" key="2">
    <source>
        <dbReference type="EMBL" id="OCF31316.1"/>
    </source>
</evidence>
<proteinExistence type="predicted"/>
<feature type="region of interest" description="Disordered" evidence="1">
    <location>
        <begin position="456"/>
        <end position="477"/>
    </location>
</feature>
<feature type="compositionally biased region" description="Polar residues" evidence="1">
    <location>
        <begin position="705"/>
        <end position="719"/>
    </location>
</feature>
<dbReference type="OrthoDB" id="2575001at2759"/>
<gene>
    <name evidence="2" type="ORF">I316_07102</name>
</gene>
<accession>A0A1B9GJY8</accession>
<organism evidence="2 3">
    <name type="scientific">Kwoniella heveanensis BCC8398</name>
    <dbReference type="NCBI Taxonomy" id="1296120"/>
    <lineage>
        <taxon>Eukaryota</taxon>
        <taxon>Fungi</taxon>
        <taxon>Dikarya</taxon>
        <taxon>Basidiomycota</taxon>
        <taxon>Agaricomycotina</taxon>
        <taxon>Tremellomycetes</taxon>
        <taxon>Tremellales</taxon>
        <taxon>Cryptococcaceae</taxon>
        <taxon>Kwoniella</taxon>
    </lineage>
</organism>
<sequence>MRLSRNFQKLASAGATAGSSRPALVISSRNSSTSSAVAAEDRVPSTPSFHPENILGSVPRSPLPVNESSTKPVPSALHFFDSSSPHHTFATSTARAPPIPQPTSREADVVIELREMVQLSNAVRDEVFAARVWQKYNSLSPAYRRSLDIDFLQNVFRYILPNSRHMRLTVQTSKRDLSPSVLRSRLTRNSELGMKWERRMRTVAADMMSSSARKINPQVFINALDKLAFVGDKAGCEAIIKEIRHRYDDRLTYQQLRTMYTHALKSVSRWLRNHAHRHRTAQKEIMEAVETARRLILAMQEKDISPNGTTAENLLNISRIVSSTITDRATVDSFDQLSEAILTKGYSLDIANLAFGPEAVKLKPSVKLAIIDLLGRKGRLYEMLASFDALFPGDIDRLPSALVQDAAGKSQLANGLEEEDEVIPTLSAMIAAEQAGRAERGWFGQRVREDEVISAQASTTPEISEMSASSSSSADTPRQFNDFLPPIPTPFEILSPDSFSAADSSAASDIIARLQDPSSINNARPIDGEGAVVSSVLAMLSRAWSSKIHTSPNDTRYKDISVQILHIALRAAHVEQARWIHSLQTASSSNPSSSSSVDSNSSGSTSQLIEKPGLRVEPNWFNAVWRTVRWTRSSDRRGRMVARAVMMELEAARARLEEEKIIVGNLYMTLQEQQQQQGAPQQEQEQVQVDVSVTQQVQAEGLGAESSTLHTASPTSSEPAQAPSPMPSSLEAETPPKAAFDLMAHLTELEELSHALEVIKETINANVAVAIAKKARSNAARTVKLAERRELEALNLSFKGKKRYLLQSQSQSKASASTGAGAAGTEFAQATGHPALA</sequence>
<evidence type="ECO:0000313" key="3">
    <source>
        <dbReference type="Proteomes" id="UP000092666"/>
    </source>
</evidence>
<protein>
    <submittedName>
        <fullName evidence="2">Uncharacterized protein</fullName>
    </submittedName>
</protein>